<dbReference type="AlphaFoldDB" id="A0AAE1B9Q9"/>
<comment type="caution">
    <text evidence="1">The sequence shown here is derived from an EMBL/GenBank/DDBJ whole genome shotgun (WGS) entry which is preliminary data.</text>
</comment>
<sequence length="89" mass="9456">MYHVSGDGRGPAFPRIFSPSVTTAYLPLSPGIRAVSGHSLPCFSTAELYFPTDVLASTTSSTVSRLLSPSVPPSACWEVMDLDTGHRLS</sequence>
<protein>
    <submittedName>
        <fullName evidence="1">Uncharacterized protein</fullName>
    </submittedName>
</protein>
<dbReference type="Proteomes" id="UP001283361">
    <property type="component" value="Unassembled WGS sequence"/>
</dbReference>
<organism evidence="1 2">
    <name type="scientific">Elysia crispata</name>
    <name type="common">lettuce slug</name>
    <dbReference type="NCBI Taxonomy" id="231223"/>
    <lineage>
        <taxon>Eukaryota</taxon>
        <taxon>Metazoa</taxon>
        <taxon>Spiralia</taxon>
        <taxon>Lophotrochozoa</taxon>
        <taxon>Mollusca</taxon>
        <taxon>Gastropoda</taxon>
        <taxon>Heterobranchia</taxon>
        <taxon>Euthyneura</taxon>
        <taxon>Panpulmonata</taxon>
        <taxon>Sacoglossa</taxon>
        <taxon>Placobranchoidea</taxon>
        <taxon>Plakobranchidae</taxon>
        <taxon>Elysia</taxon>
    </lineage>
</organism>
<name>A0AAE1B9Q9_9GAST</name>
<evidence type="ECO:0000313" key="2">
    <source>
        <dbReference type="Proteomes" id="UP001283361"/>
    </source>
</evidence>
<accession>A0AAE1B9Q9</accession>
<gene>
    <name evidence="1" type="ORF">RRG08_066711</name>
</gene>
<reference evidence="1" key="1">
    <citation type="journal article" date="2023" name="G3 (Bethesda)">
        <title>A reference genome for the long-term kleptoplast-retaining sea slug Elysia crispata morphotype clarki.</title>
        <authorList>
            <person name="Eastman K.E."/>
            <person name="Pendleton A.L."/>
            <person name="Shaikh M.A."/>
            <person name="Suttiyut T."/>
            <person name="Ogas R."/>
            <person name="Tomko P."/>
            <person name="Gavelis G."/>
            <person name="Widhalm J.R."/>
            <person name="Wisecaver J.H."/>
        </authorList>
    </citation>
    <scope>NUCLEOTIDE SEQUENCE</scope>
    <source>
        <strain evidence="1">ECLA1</strain>
    </source>
</reference>
<dbReference type="EMBL" id="JAWDGP010000304">
    <property type="protein sequence ID" value="KAK3801521.1"/>
    <property type="molecule type" value="Genomic_DNA"/>
</dbReference>
<proteinExistence type="predicted"/>
<evidence type="ECO:0000313" key="1">
    <source>
        <dbReference type="EMBL" id="KAK3801521.1"/>
    </source>
</evidence>
<keyword evidence="2" id="KW-1185">Reference proteome</keyword>